<dbReference type="EMBL" id="RPEM01000007">
    <property type="protein sequence ID" value="TGD42943.1"/>
    <property type="molecule type" value="Genomic_DNA"/>
</dbReference>
<keyword evidence="2" id="KW-0732">Signal</keyword>
<dbReference type="Proteomes" id="UP000297741">
    <property type="component" value="Unassembled WGS sequence"/>
</dbReference>
<protein>
    <submittedName>
        <fullName evidence="3">Urease accessory protein</fullName>
    </submittedName>
</protein>
<evidence type="ECO:0000256" key="2">
    <source>
        <dbReference type="SAM" id="SignalP"/>
    </source>
</evidence>
<feature type="transmembrane region" description="Helical" evidence="1">
    <location>
        <begin position="36"/>
        <end position="56"/>
    </location>
</feature>
<proteinExistence type="predicted"/>
<keyword evidence="4" id="KW-1185">Reference proteome</keyword>
<keyword evidence="1" id="KW-1133">Transmembrane helix</keyword>
<evidence type="ECO:0000313" key="4">
    <source>
        <dbReference type="Proteomes" id="UP000297741"/>
    </source>
</evidence>
<dbReference type="RefSeq" id="WP_135431535.1">
    <property type="nucleotide sequence ID" value="NZ_RPEM01000007.1"/>
</dbReference>
<name>A0ABY2KKF4_9RHOB</name>
<evidence type="ECO:0000313" key="3">
    <source>
        <dbReference type="EMBL" id="TGD42943.1"/>
    </source>
</evidence>
<feature type="transmembrane region" description="Helical" evidence="1">
    <location>
        <begin position="137"/>
        <end position="160"/>
    </location>
</feature>
<comment type="caution">
    <text evidence="3">The sequence shown here is derived from an EMBL/GenBank/DDBJ whole genome shotgun (WGS) entry which is preliminary data.</text>
</comment>
<gene>
    <name evidence="3" type="ORF">EEB11_11755</name>
</gene>
<accession>A0ABY2KKF4</accession>
<keyword evidence="1" id="KW-0812">Transmembrane</keyword>
<feature type="transmembrane region" description="Helical" evidence="1">
    <location>
        <begin position="92"/>
        <end position="125"/>
    </location>
</feature>
<reference evidence="3 4" key="1">
    <citation type="submission" date="2018-11" db="EMBL/GenBank/DDBJ databases">
        <title>Tabrizicola sp. isolated from sediment of alpine lake.</title>
        <authorList>
            <person name="Liu Z."/>
        </authorList>
    </citation>
    <scope>NUCLEOTIDE SEQUENCE [LARGE SCALE GENOMIC DNA]</scope>
    <source>
        <strain evidence="3 4">DRYC-M-16</strain>
    </source>
</reference>
<dbReference type="PIRSF" id="PIRSF016919">
    <property type="entry name" value="HupE_UreJ"/>
    <property type="match status" value="1"/>
</dbReference>
<evidence type="ECO:0000256" key="1">
    <source>
        <dbReference type="SAM" id="Phobius"/>
    </source>
</evidence>
<keyword evidence="1" id="KW-0472">Membrane</keyword>
<feature type="signal peptide" evidence="2">
    <location>
        <begin position="1"/>
        <end position="20"/>
    </location>
</feature>
<sequence>MKRFSLLLAAAALVPQIALAHVGDHGGSPFLSGVMHPVSGADHVLAMVAVGLWAAVTGGRALLALPLAFVAAMLAGGGLGATGIGLPGVEPMILASIVLIGLLAALAWRAPLALGVGIVTVFGLFHGHAHGTEGPAAGLMVYGAGFALATMALHLAGLGLGLALNALSARGATRALGAGTAVAGLALAFS</sequence>
<feature type="transmembrane region" description="Helical" evidence="1">
    <location>
        <begin position="63"/>
        <end position="86"/>
    </location>
</feature>
<feature type="chain" id="PRO_5045227760" evidence="2">
    <location>
        <begin position="21"/>
        <end position="190"/>
    </location>
</feature>
<dbReference type="InterPro" id="IPR007038">
    <property type="entry name" value="HupE_UreJ"/>
</dbReference>
<dbReference type="Pfam" id="PF04955">
    <property type="entry name" value="HupE_UreJ"/>
    <property type="match status" value="1"/>
</dbReference>
<organism evidence="3 4">
    <name type="scientific">Pseudotabrizicola sediminis</name>
    <dbReference type="NCBI Taxonomy" id="2486418"/>
    <lineage>
        <taxon>Bacteria</taxon>
        <taxon>Pseudomonadati</taxon>
        <taxon>Pseudomonadota</taxon>
        <taxon>Alphaproteobacteria</taxon>
        <taxon>Rhodobacterales</taxon>
        <taxon>Paracoccaceae</taxon>
        <taxon>Pseudotabrizicola</taxon>
    </lineage>
</organism>